<dbReference type="AlphaFoldDB" id="A0A9D4MEN3"/>
<evidence type="ECO:0000313" key="2">
    <source>
        <dbReference type="Proteomes" id="UP000828390"/>
    </source>
</evidence>
<gene>
    <name evidence="1" type="ORF">DPMN_038027</name>
</gene>
<name>A0A9D4MEN3_DREPO</name>
<evidence type="ECO:0000313" key="1">
    <source>
        <dbReference type="EMBL" id="KAH3874774.1"/>
    </source>
</evidence>
<proteinExistence type="predicted"/>
<dbReference type="Proteomes" id="UP000828390">
    <property type="component" value="Unassembled WGS sequence"/>
</dbReference>
<reference evidence="1" key="2">
    <citation type="submission" date="2020-11" db="EMBL/GenBank/DDBJ databases">
        <authorList>
            <person name="McCartney M.A."/>
            <person name="Auch B."/>
            <person name="Kono T."/>
            <person name="Mallez S."/>
            <person name="Becker A."/>
            <person name="Gohl D.M."/>
            <person name="Silverstein K.A.T."/>
            <person name="Koren S."/>
            <person name="Bechman K.B."/>
            <person name="Herman A."/>
            <person name="Abrahante J.E."/>
            <person name="Garbe J."/>
        </authorList>
    </citation>
    <scope>NUCLEOTIDE SEQUENCE</scope>
    <source>
        <strain evidence="1">Duluth1</strain>
        <tissue evidence="1">Whole animal</tissue>
    </source>
</reference>
<sequence length="79" mass="8920">MKANDLKSLSIKRQTERSTAMTELAAVTLFKENGPTIFVYSKTVGCFPDVPTKQRLKYGRTTNHFATDDYRCLSAADNR</sequence>
<keyword evidence="2" id="KW-1185">Reference proteome</keyword>
<dbReference type="EMBL" id="JAIWYP010000002">
    <property type="protein sequence ID" value="KAH3874774.1"/>
    <property type="molecule type" value="Genomic_DNA"/>
</dbReference>
<organism evidence="1 2">
    <name type="scientific">Dreissena polymorpha</name>
    <name type="common">Zebra mussel</name>
    <name type="synonym">Mytilus polymorpha</name>
    <dbReference type="NCBI Taxonomy" id="45954"/>
    <lineage>
        <taxon>Eukaryota</taxon>
        <taxon>Metazoa</taxon>
        <taxon>Spiralia</taxon>
        <taxon>Lophotrochozoa</taxon>
        <taxon>Mollusca</taxon>
        <taxon>Bivalvia</taxon>
        <taxon>Autobranchia</taxon>
        <taxon>Heteroconchia</taxon>
        <taxon>Euheterodonta</taxon>
        <taxon>Imparidentia</taxon>
        <taxon>Neoheterodontei</taxon>
        <taxon>Myida</taxon>
        <taxon>Dreissenoidea</taxon>
        <taxon>Dreissenidae</taxon>
        <taxon>Dreissena</taxon>
    </lineage>
</organism>
<reference evidence="1" key="1">
    <citation type="journal article" date="2019" name="bioRxiv">
        <title>The Genome of the Zebra Mussel, Dreissena polymorpha: A Resource for Invasive Species Research.</title>
        <authorList>
            <person name="McCartney M.A."/>
            <person name="Auch B."/>
            <person name="Kono T."/>
            <person name="Mallez S."/>
            <person name="Zhang Y."/>
            <person name="Obille A."/>
            <person name="Becker A."/>
            <person name="Abrahante J.E."/>
            <person name="Garbe J."/>
            <person name="Badalamenti J.P."/>
            <person name="Herman A."/>
            <person name="Mangelson H."/>
            <person name="Liachko I."/>
            <person name="Sullivan S."/>
            <person name="Sone E.D."/>
            <person name="Koren S."/>
            <person name="Silverstein K.A.T."/>
            <person name="Beckman K.B."/>
            <person name="Gohl D.M."/>
        </authorList>
    </citation>
    <scope>NUCLEOTIDE SEQUENCE</scope>
    <source>
        <strain evidence="1">Duluth1</strain>
        <tissue evidence="1">Whole animal</tissue>
    </source>
</reference>
<accession>A0A9D4MEN3</accession>
<comment type="caution">
    <text evidence="1">The sequence shown here is derived from an EMBL/GenBank/DDBJ whole genome shotgun (WGS) entry which is preliminary data.</text>
</comment>
<protein>
    <submittedName>
        <fullName evidence="1">Uncharacterized protein</fullName>
    </submittedName>
</protein>